<evidence type="ECO:0000313" key="6">
    <source>
        <dbReference type="Proteomes" id="UP000635726"/>
    </source>
</evidence>
<dbReference type="Proteomes" id="UP000635726">
    <property type="component" value="Unassembled WGS sequence"/>
</dbReference>
<dbReference type="EMBL" id="BMOE01000023">
    <property type="protein sequence ID" value="GGJ89227.1"/>
    <property type="molecule type" value="Genomic_DNA"/>
</dbReference>
<dbReference type="GO" id="GO:0016747">
    <property type="term" value="F:acyltransferase activity, transferring groups other than amino-acyl groups"/>
    <property type="evidence" value="ECO:0007669"/>
    <property type="project" value="InterPro"/>
</dbReference>
<reference evidence="5" key="1">
    <citation type="journal article" date="2014" name="Int. J. Syst. Evol. Microbiol.">
        <title>Complete genome sequence of Corynebacterium casei LMG S-19264T (=DSM 44701T), isolated from a smear-ripened cheese.</title>
        <authorList>
            <consortium name="US DOE Joint Genome Institute (JGI-PGF)"/>
            <person name="Walter F."/>
            <person name="Albersmeier A."/>
            <person name="Kalinowski J."/>
            <person name="Ruckert C."/>
        </authorList>
    </citation>
    <scope>NUCLEOTIDE SEQUENCE</scope>
    <source>
        <strain evidence="5">JCM 14371</strain>
    </source>
</reference>
<protein>
    <submittedName>
        <fullName evidence="5">GNAT family N-acetyltransferase</fullName>
    </submittedName>
</protein>
<comment type="caution">
    <text evidence="5">The sequence shown here is derived from an EMBL/GenBank/DDBJ whole genome shotgun (WGS) entry which is preliminary data.</text>
</comment>
<feature type="compositionally biased region" description="Basic and acidic residues" evidence="3">
    <location>
        <begin position="173"/>
        <end position="182"/>
    </location>
</feature>
<feature type="region of interest" description="Disordered" evidence="3">
    <location>
        <begin position="162"/>
        <end position="182"/>
    </location>
</feature>
<name>A0A917UVZ1_9DEIO</name>
<evidence type="ECO:0000256" key="2">
    <source>
        <dbReference type="ARBA" id="ARBA00023315"/>
    </source>
</evidence>
<dbReference type="InterPro" id="IPR000182">
    <property type="entry name" value="GNAT_dom"/>
</dbReference>
<evidence type="ECO:0000256" key="1">
    <source>
        <dbReference type="ARBA" id="ARBA00022679"/>
    </source>
</evidence>
<dbReference type="PANTHER" id="PTHR43877">
    <property type="entry name" value="AMINOALKYLPHOSPHONATE N-ACETYLTRANSFERASE-RELATED-RELATED"/>
    <property type="match status" value="1"/>
</dbReference>
<dbReference type="Gene3D" id="3.40.630.30">
    <property type="match status" value="1"/>
</dbReference>
<dbReference type="SUPFAM" id="SSF55729">
    <property type="entry name" value="Acyl-CoA N-acyltransferases (Nat)"/>
    <property type="match status" value="1"/>
</dbReference>
<keyword evidence="1" id="KW-0808">Transferase</keyword>
<dbReference type="PROSITE" id="PS51186">
    <property type="entry name" value="GNAT"/>
    <property type="match status" value="1"/>
</dbReference>
<evidence type="ECO:0000259" key="4">
    <source>
        <dbReference type="PROSITE" id="PS51186"/>
    </source>
</evidence>
<accession>A0A917UVZ1</accession>
<dbReference type="Pfam" id="PF00583">
    <property type="entry name" value="Acetyltransf_1"/>
    <property type="match status" value="1"/>
</dbReference>
<organism evidence="5 6">
    <name type="scientific">Deinococcus aquiradiocola</name>
    <dbReference type="NCBI Taxonomy" id="393059"/>
    <lineage>
        <taxon>Bacteria</taxon>
        <taxon>Thermotogati</taxon>
        <taxon>Deinococcota</taxon>
        <taxon>Deinococci</taxon>
        <taxon>Deinococcales</taxon>
        <taxon>Deinococcaceae</taxon>
        <taxon>Deinococcus</taxon>
    </lineage>
</organism>
<gene>
    <name evidence="5" type="ORF">GCM10008939_36600</name>
</gene>
<reference evidence="5" key="2">
    <citation type="submission" date="2020-09" db="EMBL/GenBank/DDBJ databases">
        <authorList>
            <person name="Sun Q."/>
            <person name="Ohkuma M."/>
        </authorList>
    </citation>
    <scope>NUCLEOTIDE SEQUENCE</scope>
    <source>
        <strain evidence="5">JCM 14371</strain>
    </source>
</reference>
<sequence length="182" mass="19790">MLIRSRRDADLPALAAVLRAVHDHDGYPDVWLDDPQAFVRAASPLAAWVAEVAGQVLLVPVARPHDWPVTPDPADRAAPTVLVEVKRLFVRPDLRGHGVARALMDAALTLARQGGRLAVLQTRDDNAAANRFYVRSGWRALGTAPAPWATADGTHPLVRLYAAPTDPQTPSDLEARNIKRPD</sequence>
<dbReference type="AlphaFoldDB" id="A0A917UVZ1"/>
<evidence type="ECO:0000313" key="5">
    <source>
        <dbReference type="EMBL" id="GGJ89227.1"/>
    </source>
</evidence>
<proteinExistence type="predicted"/>
<dbReference type="CDD" id="cd04301">
    <property type="entry name" value="NAT_SF"/>
    <property type="match status" value="1"/>
</dbReference>
<feature type="domain" description="N-acetyltransferase" evidence="4">
    <location>
        <begin position="1"/>
        <end position="167"/>
    </location>
</feature>
<evidence type="ECO:0000256" key="3">
    <source>
        <dbReference type="SAM" id="MobiDB-lite"/>
    </source>
</evidence>
<dbReference type="InterPro" id="IPR016181">
    <property type="entry name" value="Acyl_CoA_acyltransferase"/>
</dbReference>
<keyword evidence="2" id="KW-0012">Acyltransferase</keyword>
<keyword evidence="6" id="KW-1185">Reference proteome</keyword>
<dbReference type="InterPro" id="IPR050832">
    <property type="entry name" value="Bact_Acetyltransf"/>
</dbReference>
<dbReference type="RefSeq" id="WP_229671152.1">
    <property type="nucleotide sequence ID" value="NZ_BMOE01000023.1"/>
</dbReference>